<feature type="transmembrane region" description="Helical" evidence="5">
    <location>
        <begin position="21"/>
        <end position="44"/>
    </location>
</feature>
<feature type="transmembrane region" description="Helical" evidence="5">
    <location>
        <begin position="239"/>
        <end position="259"/>
    </location>
</feature>
<dbReference type="InterPro" id="IPR020846">
    <property type="entry name" value="MFS_dom"/>
</dbReference>
<comment type="subcellular location">
    <subcellularLocation>
        <location evidence="1">Cell membrane</location>
        <topology evidence="1">Multi-pass membrane protein</topology>
    </subcellularLocation>
</comment>
<sequence length="430" mass="44046">MSTAETGAPASSAPEEPGLRPLALVAFVVANLCAWSAILTPAAITLALRVREIDPAGASATLSLVAAVGAVFGIIGNPLFGRLSDRTRSRFGMRRPWMLGGVAAGALGLSVVALAPSVPVLVLGWAMTQLGIQALLAAITAVLPDQVPNRLRGRIGGLIGMGQSAATTLGTGLLTLNVTSLTWGLLAPVCLAAITVGLLCLVLPDRVHDGGPLPPLSVREVASSFWSSPRRYPDFAWTWVSRLLVFMGITILIVYQTYFLLARIGVPPASIAAVMFGVLLLENGVSIAANLVSGHLSDRASRRKVFVATAAGLGALGFAVAGMSQTLPVFLVGVALLGAAKGVYVAVDLAMATDLLPAGRAEAAKNMGLFTIASLFPNLLAPMLAPLVLGIGAGAVTPGAPSGNYPLLFLTGGMFMLVGALAVRPIRGVR</sequence>
<dbReference type="SUPFAM" id="SSF103473">
    <property type="entry name" value="MFS general substrate transporter"/>
    <property type="match status" value="1"/>
</dbReference>
<feature type="transmembrane region" description="Helical" evidence="5">
    <location>
        <begin position="122"/>
        <end position="143"/>
    </location>
</feature>
<keyword evidence="3 5" id="KW-1133">Transmembrane helix</keyword>
<dbReference type="PANTHER" id="PTHR23528:SF1">
    <property type="entry name" value="MAJOR FACILITATOR SUPERFAMILY (MFS) PROFILE DOMAIN-CONTAINING PROTEIN"/>
    <property type="match status" value="1"/>
</dbReference>
<feature type="transmembrane region" description="Helical" evidence="5">
    <location>
        <begin position="97"/>
        <end position="116"/>
    </location>
</feature>
<protein>
    <submittedName>
        <fullName evidence="7">MFS transporter</fullName>
    </submittedName>
</protein>
<feature type="domain" description="Major facilitator superfamily (MFS) profile" evidence="6">
    <location>
        <begin position="22"/>
        <end position="430"/>
    </location>
</feature>
<evidence type="ECO:0000313" key="8">
    <source>
        <dbReference type="Proteomes" id="UP001500804"/>
    </source>
</evidence>
<proteinExistence type="predicted"/>
<dbReference type="PANTHER" id="PTHR23528">
    <property type="match status" value="1"/>
</dbReference>
<evidence type="ECO:0000256" key="1">
    <source>
        <dbReference type="ARBA" id="ARBA00004651"/>
    </source>
</evidence>
<dbReference type="Pfam" id="PF07690">
    <property type="entry name" value="MFS_1"/>
    <property type="match status" value="1"/>
</dbReference>
<evidence type="ECO:0000256" key="2">
    <source>
        <dbReference type="ARBA" id="ARBA00022692"/>
    </source>
</evidence>
<keyword evidence="2 5" id="KW-0812">Transmembrane</keyword>
<feature type="transmembrane region" description="Helical" evidence="5">
    <location>
        <begin position="182"/>
        <end position="203"/>
    </location>
</feature>
<comment type="caution">
    <text evidence="7">The sequence shown here is derived from an EMBL/GenBank/DDBJ whole genome shotgun (WGS) entry which is preliminary data.</text>
</comment>
<dbReference type="RefSeq" id="WP_345607593.1">
    <property type="nucleotide sequence ID" value="NZ_BAABJO010000019.1"/>
</dbReference>
<feature type="transmembrane region" description="Helical" evidence="5">
    <location>
        <begin position="271"/>
        <end position="293"/>
    </location>
</feature>
<gene>
    <name evidence="7" type="ORF">GCM10023320_48440</name>
</gene>
<dbReference type="Proteomes" id="UP001500804">
    <property type="component" value="Unassembled WGS sequence"/>
</dbReference>
<keyword evidence="4 5" id="KW-0472">Membrane</keyword>
<dbReference type="EMBL" id="BAABJO010000019">
    <property type="protein sequence ID" value="GAA5128830.1"/>
    <property type="molecule type" value="Genomic_DNA"/>
</dbReference>
<dbReference type="CDD" id="cd06174">
    <property type="entry name" value="MFS"/>
    <property type="match status" value="1"/>
</dbReference>
<feature type="transmembrane region" description="Helical" evidence="5">
    <location>
        <begin position="305"/>
        <end position="323"/>
    </location>
</feature>
<feature type="transmembrane region" description="Helical" evidence="5">
    <location>
        <begin position="155"/>
        <end position="176"/>
    </location>
</feature>
<evidence type="ECO:0000259" key="6">
    <source>
        <dbReference type="PROSITE" id="PS50850"/>
    </source>
</evidence>
<evidence type="ECO:0000256" key="3">
    <source>
        <dbReference type="ARBA" id="ARBA00022989"/>
    </source>
</evidence>
<evidence type="ECO:0000256" key="5">
    <source>
        <dbReference type="SAM" id="Phobius"/>
    </source>
</evidence>
<feature type="transmembrane region" description="Helical" evidence="5">
    <location>
        <begin position="405"/>
        <end position="423"/>
    </location>
</feature>
<name>A0ABP9NQL9_9PSEU</name>
<feature type="transmembrane region" description="Helical" evidence="5">
    <location>
        <begin position="368"/>
        <end position="393"/>
    </location>
</feature>
<dbReference type="PROSITE" id="PS50850">
    <property type="entry name" value="MFS"/>
    <property type="match status" value="1"/>
</dbReference>
<keyword evidence="8" id="KW-1185">Reference proteome</keyword>
<evidence type="ECO:0000313" key="7">
    <source>
        <dbReference type="EMBL" id="GAA5128830.1"/>
    </source>
</evidence>
<feature type="transmembrane region" description="Helical" evidence="5">
    <location>
        <begin position="56"/>
        <end position="76"/>
    </location>
</feature>
<dbReference type="InterPro" id="IPR036259">
    <property type="entry name" value="MFS_trans_sf"/>
</dbReference>
<feature type="transmembrane region" description="Helical" evidence="5">
    <location>
        <begin position="329"/>
        <end position="347"/>
    </location>
</feature>
<evidence type="ECO:0000256" key="4">
    <source>
        <dbReference type="ARBA" id="ARBA00023136"/>
    </source>
</evidence>
<accession>A0ABP9NQL9</accession>
<dbReference type="InterPro" id="IPR011701">
    <property type="entry name" value="MFS"/>
</dbReference>
<organism evidence="7 8">
    <name type="scientific">Pseudonocardia adelaidensis</name>
    <dbReference type="NCBI Taxonomy" id="648754"/>
    <lineage>
        <taxon>Bacteria</taxon>
        <taxon>Bacillati</taxon>
        <taxon>Actinomycetota</taxon>
        <taxon>Actinomycetes</taxon>
        <taxon>Pseudonocardiales</taxon>
        <taxon>Pseudonocardiaceae</taxon>
        <taxon>Pseudonocardia</taxon>
    </lineage>
</organism>
<reference evidence="8" key="1">
    <citation type="journal article" date="2019" name="Int. J. Syst. Evol. Microbiol.">
        <title>The Global Catalogue of Microorganisms (GCM) 10K type strain sequencing project: providing services to taxonomists for standard genome sequencing and annotation.</title>
        <authorList>
            <consortium name="The Broad Institute Genomics Platform"/>
            <consortium name="The Broad Institute Genome Sequencing Center for Infectious Disease"/>
            <person name="Wu L."/>
            <person name="Ma J."/>
        </authorList>
    </citation>
    <scope>NUCLEOTIDE SEQUENCE [LARGE SCALE GENOMIC DNA]</scope>
    <source>
        <strain evidence="8">JCM 18302</strain>
    </source>
</reference>
<dbReference type="Gene3D" id="1.20.1250.20">
    <property type="entry name" value="MFS general substrate transporter like domains"/>
    <property type="match status" value="2"/>
</dbReference>